<organism evidence="1 2">
    <name type="scientific">Lactobacillus delbrueckii</name>
    <dbReference type="NCBI Taxonomy" id="1584"/>
    <lineage>
        <taxon>Bacteria</taxon>
        <taxon>Bacillati</taxon>
        <taxon>Bacillota</taxon>
        <taxon>Bacilli</taxon>
        <taxon>Lactobacillales</taxon>
        <taxon>Lactobacillaceae</taxon>
        <taxon>Lactobacillus</taxon>
    </lineage>
</organism>
<dbReference type="AlphaFoldDB" id="A0ABD0AEP0"/>
<protein>
    <submittedName>
        <fullName evidence="1">Uncharacterized protein</fullName>
    </submittedName>
</protein>
<comment type="caution">
    <text evidence="1">The sequence shown here is derived from an EMBL/GenBank/DDBJ whole genome shotgun (WGS) entry which is preliminary data.</text>
</comment>
<sequence length="58" mass="6668">MITRDQAKKQIVESWPNWVECYGLHGEKFMVNVLQIAEVREISAVMEMGDVVKSAEKD</sequence>
<dbReference type="Proteomes" id="UP001054884">
    <property type="component" value="Unassembled WGS sequence"/>
</dbReference>
<evidence type="ECO:0000313" key="2">
    <source>
        <dbReference type="Proteomes" id="UP001054884"/>
    </source>
</evidence>
<dbReference type="RefSeq" id="WP_236160070.1">
    <property type="nucleotide sequence ID" value="NZ_BNHQ01000015.1"/>
</dbReference>
<gene>
    <name evidence="1" type="ORF">ME791_07490</name>
</gene>
<evidence type="ECO:0000313" key="1">
    <source>
        <dbReference type="EMBL" id="GHN33597.1"/>
    </source>
</evidence>
<dbReference type="EMBL" id="BNHY01000011">
    <property type="protein sequence ID" value="GHN33597.1"/>
    <property type="molecule type" value="Genomic_DNA"/>
</dbReference>
<proteinExistence type="predicted"/>
<reference evidence="1 2" key="1">
    <citation type="journal article" date="2022" name="J. Dairy Sci.">
        <title>Genetic diversity of Lactobacillus delbrueckii isolated from raw milk in Hokkaido, Japan.</title>
        <authorList>
            <person name="Tsuchihashi H."/>
            <person name="Ichikawa A."/>
            <person name="Takeda M."/>
            <person name="Koizumi A."/>
            <person name="Mizoguchi C."/>
            <person name="Ishida T."/>
            <person name="Kimura K."/>
        </authorList>
    </citation>
    <scope>NUCLEOTIDE SEQUENCE [LARGE SCALE GENOMIC DNA]</scope>
    <source>
        <strain evidence="1 2">ME-791</strain>
    </source>
</reference>
<accession>A0ABD0AEP0</accession>
<name>A0ABD0AEP0_9LACO</name>